<dbReference type="AlphaFoldDB" id="A0A4R2PF94"/>
<dbReference type="GO" id="GO:0004604">
    <property type="term" value="F:phosphoadenylyl-sulfate reductase (thioredoxin) activity"/>
    <property type="evidence" value="ECO:0007669"/>
    <property type="project" value="UniProtKB-UniRule"/>
</dbReference>
<dbReference type="NCBIfam" id="NF002537">
    <property type="entry name" value="PRK02090.1"/>
    <property type="match status" value="1"/>
</dbReference>
<keyword evidence="4" id="KW-0479">Metal-binding</keyword>
<dbReference type="CDD" id="cd23945">
    <property type="entry name" value="PAPS_reductase"/>
    <property type="match status" value="1"/>
</dbReference>
<evidence type="ECO:0000256" key="4">
    <source>
        <dbReference type="HAMAP-Rule" id="MF_00063"/>
    </source>
</evidence>
<dbReference type="HAMAP" id="MF_00063">
    <property type="entry name" value="CysH"/>
    <property type="match status" value="1"/>
</dbReference>
<feature type="binding site" evidence="4">
    <location>
        <position position="125"/>
    </location>
    <ligand>
        <name>[4Fe-4S] cluster</name>
        <dbReference type="ChEBI" id="CHEBI:49883"/>
    </ligand>
</feature>
<feature type="binding site" evidence="4">
    <location>
        <position position="208"/>
    </location>
    <ligand>
        <name>[4Fe-4S] cluster</name>
        <dbReference type="ChEBI" id="CHEBI:49883"/>
    </ligand>
</feature>
<dbReference type="SUPFAM" id="SSF52402">
    <property type="entry name" value="Adenine nucleotide alpha hydrolases-like"/>
    <property type="match status" value="1"/>
</dbReference>
<dbReference type="OrthoDB" id="9794018at2"/>
<dbReference type="InterPro" id="IPR002500">
    <property type="entry name" value="PAPS_reduct_dom"/>
</dbReference>
<comment type="similarity">
    <text evidence="1 4">Belongs to the PAPS reductase family. CysH subfamily.</text>
</comment>
<dbReference type="Gene3D" id="3.40.50.620">
    <property type="entry name" value="HUPs"/>
    <property type="match status" value="1"/>
</dbReference>
<comment type="cofactor">
    <cofactor evidence="4">
        <name>[4Fe-4S] cluster</name>
        <dbReference type="ChEBI" id="CHEBI:49883"/>
    </cofactor>
    <text evidence="4">Binds 1 [4Fe-4S] cluster per subunit.</text>
</comment>
<comment type="subcellular location">
    <subcellularLocation>
        <location evidence="4">Cytoplasm</location>
    </subcellularLocation>
</comment>
<dbReference type="Proteomes" id="UP000295399">
    <property type="component" value="Unassembled WGS sequence"/>
</dbReference>
<accession>A0A4R2PF94</accession>
<dbReference type="GO" id="GO:0046872">
    <property type="term" value="F:metal ion binding"/>
    <property type="evidence" value="ECO:0007669"/>
    <property type="project" value="UniProtKB-KW"/>
</dbReference>
<evidence type="ECO:0000313" key="6">
    <source>
        <dbReference type="EMBL" id="TCP33959.1"/>
    </source>
</evidence>
<dbReference type="PANTHER" id="PTHR46509:SF1">
    <property type="entry name" value="PHOSPHOADENOSINE PHOSPHOSULFATE REDUCTASE"/>
    <property type="match status" value="1"/>
</dbReference>
<dbReference type="GO" id="GO:0070814">
    <property type="term" value="P:hydrogen sulfide biosynthetic process"/>
    <property type="evidence" value="ECO:0007669"/>
    <property type="project" value="UniProtKB-UniRule"/>
</dbReference>
<keyword evidence="2 4" id="KW-0560">Oxidoreductase</keyword>
<reference evidence="6 7" key="1">
    <citation type="submission" date="2019-03" db="EMBL/GenBank/DDBJ databases">
        <title>Genomic Encyclopedia of Type Strains, Phase IV (KMG-IV): sequencing the most valuable type-strain genomes for metagenomic binning, comparative biology and taxonomic classification.</title>
        <authorList>
            <person name="Goeker M."/>
        </authorList>
    </citation>
    <scope>NUCLEOTIDE SEQUENCE [LARGE SCALE GENOMIC DNA]</scope>
    <source>
        <strain evidence="6 7">DSM 2132</strain>
    </source>
</reference>
<dbReference type="EMBL" id="SLXO01000006">
    <property type="protein sequence ID" value="TCP33959.1"/>
    <property type="molecule type" value="Genomic_DNA"/>
</dbReference>
<keyword evidence="4" id="KW-0408">Iron</keyword>
<comment type="function">
    <text evidence="4">Catalyzes the formation of sulfite from adenosine 5'-phosphosulfate (APS) using thioredoxin as an electron donor.</text>
</comment>
<evidence type="ECO:0000256" key="1">
    <source>
        <dbReference type="ARBA" id="ARBA00009732"/>
    </source>
</evidence>
<sequence>MTMIDFTDYKAAKAQILSAEFEDADPRDVLRAAFKTLFVGERVALVTSFGAESAVLLHMAAQVDRTIPVVSVDTGKLFGETRRYRRKLVERLGLTNLRVVEPEPEPLAQADPKGVLWHQDADACCHVRKVVPLARALDGVDVWLSGRKRYQASSRERLPMFEAEEGRIKVNPLANWTRDDLDGYFDAHDLPRHPLEADGYLSIGCQPCTEPVAPGEDPRAGRWRGQAKTECGIHTVLYSQGGGI</sequence>
<feature type="binding site" evidence="4">
    <location>
        <position position="205"/>
    </location>
    <ligand>
        <name>[4Fe-4S] cluster</name>
        <dbReference type="ChEBI" id="CHEBI:49883"/>
    </ligand>
</feature>
<dbReference type="GO" id="GO:0019379">
    <property type="term" value="P:sulfate assimilation, phosphoadenylyl sulfate reduction by phosphoadenylyl-sulfate reductase (thioredoxin)"/>
    <property type="evidence" value="ECO:0007669"/>
    <property type="project" value="UniProtKB-UniRule"/>
</dbReference>
<keyword evidence="4" id="KW-0411">Iron-sulfur</keyword>
<dbReference type="PIRSF" id="PIRSF000857">
    <property type="entry name" value="PAPS_reductase"/>
    <property type="match status" value="1"/>
</dbReference>
<feature type="binding site" evidence="4">
    <location>
        <position position="124"/>
    </location>
    <ligand>
        <name>[4Fe-4S] cluster</name>
        <dbReference type="ChEBI" id="CHEBI:49883"/>
    </ligand>
</feature>
<dbReference type="RefSeq" id="WP_132708625.1">
    <property type="nucleotide sequence ID" value="NZ_JACIGF010000006.1"/>
</dbReference>
<evidence type="ECO:0000259" key="5">
    <source>
        <dbReference type="Pfam" id="PF01507"/>
    </source>
</evidence>
<feature type="domain" description="Phosphoadenosine phosphosulphate reductase" evidence="5">
    <location>
        <begin position="43"/>
        <end position="211"/>
    </location>
</feature>
<dbReference type="InterPro" id="IPR004511">
    <property type="entry name" value="PAPS/APS_Rdtase"/>
</dbReference>
<organism evidence="6 7">
    <name type="scientific">Rhodothalassium salexigens DSM 2132</name>
    <dbReference type="NCBI Taxonomy" id="1188247"/>
    <lineage>
        <taxon>Bacteria</taxon>
        <taxon>Pseudomonadati</taxon>
        <taxon>Pseudomonadota</taxon>
        <taxon>Alphaproteobacteria</taxon>
        <taxon>Rhodothalassiales</taxon>
        <taxon>Rhodothalassiaceae</taxon>
        <taxon>Rhodothalassium</taxon>
    </lineage>
</organism>
<comment type="catalytic activity">
    <reaction evidence="4">
        <text>[thioredoxin]-disulfide + sulfite + AMP + 2 H(+) = adenosine 5'-phosphosulfate + [thioredoxin]-dithiol</text>
        <dbReference type="Rhea" id="RHEA:21976"/>
        <dbReference type="Rhea" id="RHEA-COMP:10698"/>
        <dbReference type="Rhea" id="RHEA-COMP:10700"/>
        <dbReference type="ChEBI" id="CHEBI:15378"/>
        <dbReference type="ChEBI" id="CHEBI:17359"/>
        <dbReference type="ChEBI" id="CHEBI:29950"/>
        <dbReference type="ChEBI" id="CHEBI:50058"/>
        <dbReference type="ChEBI" id="CHEBI:58243"/>
        <dbReference type="ChEBI" id="CHEBI:456215"/>
        <dbReference type="EC" id="1.8.4.10"/>
    </reaction>
</comment>
<dbReference type="FunCoup" id="A0A4R2PF94">
    <property type="interactions" value="286"/>
</dbReference>
<dbReference type="PANTHER" id="PTHR46509">
    <property type="entry name" value="PHOSPHOADENOSINE PHOSPHOSULFATE REDUCTASE"/>
    <property type="match status" value="1"/>
</dbReference>
<dbReference type="GO" id="GO:0051539">
    <property type="term" value="F:4 iron, 4 sulfur cluster binding"/>
    <property type="evidence" value="ECO:0007669"/>
    <property type="project" value="UniProtKB-UniRule"/>
</dbReference>
<protein>
    <recommendedName>
        <fullName evidence="4">Adenosine 5'-phosphosulfate reductase</fullName>
        <shortName evidence="4">APS reductase</shortName>
        <ecNumber evidence="4">1.8.4.10</ecNumber>
    </recommendedName>
    <alternativeName>
        <fullName evidence="4">5'-adenylylsulfate reductase</fullName>
    </alternativeName>
    <alternativeName>
        <fullName evidence="4">Thioredoxin-dependent 5'-adenylylsulfate reductase</fullName>
    </alternativeName>
</protein>
<keyword evidence="4" id="KW-0963">Cytoplasm</keyword>
<evidence type="ECO:0000313" key="7">
    <source>
        <dbReference type="Proteomes" id="UP000295399"/>
    </source>
</evidence>
<dbReference type="EC" id="1.8.4.10" evidence="4"/>
<dbReference type="InterPro" id="IPR014729">
    <property type="entry name" value="Rossmann-like_a/b/a_fold"/>
</dbReference>
<proteinExistence type="inferred from homology"/>
<comment type="pathway">
    <text evidence="3 4">Sulfur metabolism; hydrogen sulfide biosynthesis; sulfite from sulfate.</text>
</comment>
<dbReference type="NCBIfam" id="TIGR00434">
    <property type="entry name" value="cysH"/>
    <property type="match status" value="1"/>
</dbReference>
<evidence type="ECO:0000256" key="2">
    <source>
        <dbReference type="ARBA" id="ARBA00023002"/>
    </source>
</evidence>
<keyword evidence="7" id="KW-1185">Reference proteome</keyword>
<dbReference type="Pfam" id="PF01507">
    <property type="entry name" value="PAPS_reduct"/>
    <property type="match status" value="1"/>
</dbReference>
<feature type="active site" description="Nucleophile; cysteine thiosulfonate intermediate" evidence="4">
    <location>
        <position position="231"/>
    </location>
</feature>
<evidence type="ECO:0000256" key="3">
    <source>
        <dbReference type="ARBA" id="ARBA00024327"/>
    </source>
</evidence>
<comment type="caution">
    <text evidence="6">The sequence shown here is derived from an EMBL/GenBank/DDBJ whole genome shotgun (WGS) entry which is preliminary data.</text>
</comment>
<dbReference type="InParanoid" id="A0A4R2PF94"/>
<gene>
    <name evidence="4" type="primary">cysH</name>
    <name evidence="6" type="ORF">EV659_106117</name>
</gene>
<dbReference type="GO" id="GO:0043866">
    <property type="term" value="F:adenylyl-sulfate reductase (thioredoxin) activity"/>
    <property type="evidence" value="ECO:0007669"/>
    <property type="project" value="UniProtKB-EC"/>
</dbReference>
<dbReference type="GO" id="GO:0005737">
    <property type="term" value="C:cytoplasm"/>
    <property type="evidence" value="ECO:0007669"/>
    <property type="project" value="UniProtKB-SubCell"/>
</dbReference>
<name>A0A4R2PF94_RHOSA</name>